<feature type="transmembrane region" description="Helical" evidence="2">
    <location>
        <begin position="169"/>
        <end position="189"/>
    </location>
</feature>
<keyword evidence="2" id="KW-0472">Membrane</keyword>
<gene>
    <name evidence="3" type="ORF">ACOF00016_LOCUS15922</name>
</gene>
<feature type="transmembrane region" description="Helical" evidence="2">
    <location>
        <begin position="269"/>
        <end position="291"/>
    </location>
</feature>
<reference evidence="3" key="1">
    <citation type="submission" date="2021-01" db="EMBL/GenBank/DDBJ databases">
        <authorList>
            <person name="Corre E."/>
            <person name="Pelletier E."/>
            <person name="Niang G."/>
            <person name="Scheremetjew M."/>
            <person name="Finn R."/>
            <person name="Kale V."/>
            <person name="Holt S."/>
            <person name="Cochrane G."/>
            <person name="Meng A."/>
            <person name="Brown T."/>
            <person name="Cohen L."/>
        </authorList>
    </citation>
    <scope>NUCLEOTIDE SEQUENCE</scope>
    <source>
        <strain evidence="3">CCMP127</strain>
    </source>
</reference>
<feature type="region of interest" description="Disordered" evidence="1">
    <location>
        <begin position="313"/>
        <end position="339"/>
    </location>
</feature>
<feature type="transmembrane region" description="Helical" evidence="2">
    <location>
        <begin position="92"/>
        <end position="113"/>
    </location>
</feature>
<evidence type="ECO:0000313" key="3">
    <source>
        <dbReference type="EMBL" id="CAE0419063.1"/>
    </source>
</evidence>
<feature type="transmembrane region" description="Helical" evidence="2">
    <location>
        <begin position="201"/>
        <end position="223"/>
    </location>
</feature>
<proteinExistence type="predicted"/>
<evidence type="ECO:0000256" key="1">
    <source>
        <dbReference type="SAM" id="MobiDB-lite"/>
    </source>
</evidence>
<name>A0A7S3LDI7_9STRA</name>
<feature type="region of interest" description="Disordered" evidence="1">
    <location>
        <begin position="1"/>
        <end position="21"/>
    </location>
</feature>
<dbReference type="AlphaFoldDB" id="A0A7S3LDI7"/>
<organism evidence="3">
    <name type="scientific">Amphora coffeiformis</name>
    <dbReference type="NCBI Taxonomy" id="265554"/>
    <lineage>
        <taxon>Eukaryota</taxon>
        <taxon>Sar</taxon>
        <taxon>Stramenopiles</taxon>
        <taxon>Ochrophyta</taxon>
        <taxon>Bacillariophyta</taxon>
        <taxon>Bacillariophyceae</taxon>
        <taxon>Bacillariophycidae</taxon>
        <taxon>Thalassiophysales</taxon>
        <taxon>Catenulaceae</taxon>
        <taxon>Amphora</taxon>
    </lineage>
</organism>
<keyword evidence="2" id="KW-0812">Transmembrane</keyword>
<protein>
    <submittedName>
        <fullName evidence="3">Uncharacterized protein</fullName>
    </submittedName>
</protein>
<keyword evidence="2" id="KW-1133">Transmembrane helix</keyword>
<evidence type="ECO:0000256" key="2">
    <source>
        <dbReference type="SAM" id="Phobius"/>
    </source>
</evidence>
<dbReference type="EMBL" id="HBIM01021324">
    <property type="protein sequence ID" value="CAE0419063.1"/>
    <property type="molecule type" value="Transcribed_RNA"/>
</dbReference>
<sequence length="339" mass="37958">MPSLATKTQATGPTWATANSSSAQERIEQYNQKPQKIKLAKDPIFTALAWRSYHIPSFGWCEDWFQYFANNHPLLGICCHHPRHPIRTPMRLLNLFASIVFGLLLTNMIWLFFVLSDDYDSDHAVVTISLGGTVDTGTNTTRFDAIPDKDSEVAITEGMIMLWTLGGGLHALFDNTVWYLSACVCCLPCHSQESLERFQKYGTIFMVFAVLCIGAVASFIVVLRASVEDDEEEQVEQFESGGITDDQVDLFGFQDKSSFDFLLSYGIELALALFIYYPVVGTVLFSGVLGCGKVPILGGRPYEVMVEKKRIERKRRRAERRGQVEGTEHSSSSIPVNKV</sequence>
<feature type="compositionally biased region" description="Polar residues" evidence="1">
    <location>
        <begin position="329"/>
        <end position="339"/>
    </location>
</feature>
<accession>A0A7S3LDI7</accession>